<feature type="region of interest" description="Disordered" evidence="3">
    <location>
        <begin position="1"/>
        <end position="31"/>
    </location>
</feature>
<dbReference type="EMBL" id="KL363238">
    <property type="protein sequence ID" value="KFD51527.1"/>
    <property type="molecule type" value="Genomic_DNA"/>
</dbReference>
<dbReference type="EMBL" id="KL367517">
    <property type="protein sequence ID" value="KFD67211.1"/>
    <property type="molecule type" value="Genomic_DNA"/>
</dbReference>
<evidence type="ECO:0000259" key="4">
    <source>
        <dbReference type="Pfam" id="PF18293"/>
    </source>
</evidence>
<dbReference type="Proteomes" id="UP000030764">
    <property type="component" value="Unassembled WGS sequence"/>
</dbReference>
<dbReference type="AlphaFoldDB" id="A0A085NCL5"/>
<feature type="compositionally biased region" description="Polar residues" evidence="3">
    <location>
        <begin position="1"/>
        <end position="10"/>
    </location>
</feature>
<comment type="similarity">
    <text evidence="1">Belongs to the caprin family.</text>
</comment>
<proteinExistence type="inferred from homology"/>
<dbReference type="Proteomes" id="UP000030758">
    <property type="component" value="Unassembled WGS sequence"/>
</dbReference>
<feature type="domain" description="Caprin-1 dimerization" evidence="4">
    <location>
        <begin position="108"/>
        <end position="228"/>
    </location>
</feature>
<protein>
    <recommendedName>
        <fullName evidence="4">Caprin-1 dimerization domain-containing protein</fullName>
    </recommendedName>
</protein>
<keyword evidence="7" id="KW-1185">Reference proteome</keyword>
<feature type="compositionally biased region" description="Polar residues" evidence="3">
    <location>
        <begin position="516"/>
        <end position="526"/>
    </location>
</feature>
<accession>A0A085NCL5</accession>
<evidence type="ECO:0000256" key="2">
    <source>
        <dbReference type="SAM" id="Coils"/>
    </source>
</evidence>
<reference evidence="6 7" key="1">
    <citation type="journal article" date="2014" name="Nat. Genet.">
        <title>Genome and transcriptome of the porcine whipworm Trichuris suis.</title>
        <authorList>
            <person name="Jex A.R."/>
            <person name="Nejsum P."/>
            <person name="Schwarz E.M."/>
            <person name="Hu L."/>
            <person name="Young N.D."/>
            <person name="Hall R.S."/>
            <person name="Korhonen P.K."/>
            <person name="Liao S."/>
            <person name="Thamsborg S."/>
            <person name="Xia J."/>
            <person name="Xu P."/>
            <person name="Wang S."/>
            <person name="Scheerlinck J.P."/>
            <person name="Hofmann A."/>
            <person name="Sternberg P.W."/>
            <person name="Wang J."/>
            <person name="Gasser R.B."/>
        </authorList>
    </citation>
    <scope>NUCLEOTIDE SEQUENCE [LARGE SCALE GENOMIC DNA]</scope>
    <source>
        <strain evidence="6">DCEP-RM93F</strain>
        <strain evidence="5">DCEP-RM93M</strain>
    </source>
</reference>
<dbReference type="PANTHER" id="PTHR22922:SF19">
    <property type="entry name" value="CAPRIN HOMOLOG"/>
    <property type="match status" value="1"/>
</dbReference>
<evidence type="ECO:0000256" key="1">
    <source>
        <dbReference type="ARBA" id="ARBA00007950"/>
    </source>
</evidence>
<keyword evidence="2" id="KW-0175">Coiled coil</keyword>
<evidence type="ECO:0000256" key="3">
    <source>
        <dbReference type="SAM" id="MobiDB-lite"/>
    </source>
</evidence>
<dbReference type="GO" id="GO:0005737">
    <property type="term" value="C:cytoplasm"/>
    <property type="evidence" value="ECO:0007669"/>
    <property type="project" value="TreeGrafter"/>
</dbReference>
<feature type="region of interest" description="Disordered" evidence="3">
    <location>
        <begin position="467"/>
        <end position="584"/>
    </location>
</feature>
<gene>
    <name evidence="5" type="ORF">M513_07577</name>
    <name evidence="6" type="ORF">M514_07577</name>
</gene>
<feature type="coiled-coil region" evidence="2">
    <location>
        <begin position="101"/>
        <end position="128"/>
    </location>
</feature>
<dbReference type="InterPro" id="IPR041637">
    <property type="entry name" value="Caprin-1_dimer"/>
</dbReference>
<dbReference type="GO" id="GO:0003723">
    <property type="term" value="F:RNA binding"/>
    <property type="evidence" value="ECO:0007669"/>
    <property type="project" value="TreeGrafter"/>
</dbReference>
<organism evidence="6">
    <name type="scientific">Trichuris suis</name>
    <name type="common">pig whipworm</name>
    <dbReference type="NCBI Taxonomy" id="68888"/>
    <lineage>
        <taxon>Eukaryota</taxon>
        <taxon>Metazoa</taxon>
        <taxon>Ecdysozoa</taxon>
        <taxon>Nematoda</taxon>
        <taxon>Enoplea</taxon>
        <taxon>Dorylaimia</taxon>
        <taxon>Trichinellida</taxon>
        <taxon>Trichuridae</taxon>
        <taxon>Trichuris</taxon>
    </lineage>
</organism>
<feature type="compositionally biased region" description="Gly residues" evidence="3">
    <location>
        <begin position="474"/>
        <end position="497"/>
    </location>
</feature>
<evidence type="ECO:0000313" key="6">
    <source>
        <dbReference type="EMBL" id="KFD67211.1"/>
    </source>
</evidence>
<evidence type="ECO:0000313" key="7">
    <source>
        <dbReference type="Proteomes" id="UP000030764"/>
    </source>
</evidence>
<dbReference type="InterPro" id="IPR028816">
    <property type="entry name" value="Caprin"/>
</dbReference>
<feature type="compositionally biased region" description="Low complexity" evidence="3">
    <location>
        <begin position="16"/>
        <end position="27"/>
    </location>
</feature>
<dbReference type="Pfam" id="PF18293">
    <property type="entry name" value="Caprin-1_dimer"/>
    <property type="match status" value="1"/>
</dbReference>
<sequence length="584" mass="63714">MPTVKSQSQDEQSRGESQNSQSSEASADAGAQIKQLLEKKIRNLEKRRAKLIQVKEEMEKGKEIHPEQKKAIERVAEVDHQLDFSRDLLKNVLSIVQDCHRHAKAQQRKEYRERIQAEQERMRDLLNMQELLNMLGSEDVRRNFTEGTNGAVAISSENLALLDYLYQKICPSHDDLGPGDNWNLILEEAGECASLLVSGSQRLVPTTKVSFKSARMVIEQIQSCEFYKRRTVIEPDDGTAVVTNDGKSSINEGLSNSFGSLSMTITNGNLPGDCCAKASPEMLGHMHGHLSFLQEDQTMLTGTQPHFNNMNFVPVGMNNVYPMAMGTIYSQSAVPIQGNHVVYASGLGIEMNNPICPPAGSENAFDGPLTAAVVENRYARQSQNVGYMDYMQAQQETQQPPIAQPPQQQTFKEEPVNVVPPPSSTVVEPRNVVEDFTEPLEDDFSGFQDVRGSRSKMRRENKANNLTGHFANVDGGGPRGGGGGGGGGRFAGGGRGRFGGRRGFPVRGRRGGGASNTGEEYSQTGGEVSFGRWEDHQESGTSGRGGNRGPSNRGNFGRGAARGGSDHFGGRSNFQRGSGFGQVE</sequence>
<dbReference type="PANTHER" id="PTHR22922">
    <property type="entry name" value="GPI-ANCHORED PROTEIN P137"/>
    <property type="match status" value="1"/>
</dbReference>
<name>A0A085NCL5_9BILA</name>
<evidence type="ECO:0000313" key="5">
    <source>
        <dbReference type="EMBL" id="KFD51527.1"/>
    </source>
</evidence>